<dbReference type="Gene3D" id="3.20.20.120">
    <property type="entry name" value="Enolase-like C-terminal domain"/>
    <property type="match status" value="1"/>
</dbReference>
<evidence type="ECO:0000256" key="3">
    <source>
        <dbReference type="ARBA" id="ARBA00012058"/>
    </source>
</evidence>
<comment type="similarity">
    <text evidence="2 12">Belongs to the enolase family.</text>
</comment>
<dbReference type="SFLD" id="SFLDG00178">
    <property type="entry name" value="enolase"/>
    <property type="match status" value="1"/>
</dbReference>
<evidence type="ECO:0000256" key="4">
    <source>
        <dbReference type="ARBA" id="ARBA00017068"/>
    </source>
</evidence>
<dbReference type="InterPro" id="IPR029017">
    <property type="entry name" value="Enolase-like_N"/>
</dbReference>
<evidence type="ECO:0000256" key="14">
    <source>
        <dbReference type="PIRSR" id="PIRSR001400-2"/>
    </source>
</evidence>
<dbReference type="GO" id="GO:0006096">
    <property type="term" value="P:glycolytic process"/>
    <property type="evidence" value="ECO:0007669"/>
    <property type="project" value="UniProtKB-UniRule"/>
</dbReference>
<evidence type="ECO:0000256" key="7">
    <source>
        <dbReference type="ARBA" id="ARBA00022723"/>
    </source>
</evidence>
<feature type="domain" description="Enolase N-terminal" evidence="17">
    <location>
        <begin position="4"/>
        <end position="134"/>
    </location>
</feature>
<keyword evidence="18" id="KW-0670">Pyruvate</keyword>
<feature type="binding site" evidence="12">
    <location>
        <position position="367"/>
    </location>
    <ligand>
        <name>(2R)-2-phosphoglycerate</name>
        <dbReference type="ChEBI" id="CHEBI:58289"/>
    </ligand>
</feature>
<comment type="pathway">
    <text evidence="1 12">Carbohydrate degradation; glycolysis; pyruvate from D-glyceraldehyde 3-phosphate: step 4/5.</text>
</comment>
<comment type="catalytic activity">
    <reaction evidence="12">
        <text>(2R)-2-phosphoglycerate = phosphoenolpyruvate + H2O</text>
        <dbReference type="Rhea" id="RHEA:10164"/>
        <dbReference type="ChEBI" id="CHEBI:15377"/>
        <dbReference type="ChEBI" id="CHEBI:58289"/>
        <dbReference type="ChEBI" id="CHEBI:58702"/>
        <dbReference type="EC" id="4.2.1.11"/>
    </reaction>
</comment>
<dbReference type="InterPro" id="IPR020811">
    <property type="entry name" value="Enolase_N"/>
</dbReference>
<feature type="binding site" evidence="14">
    <location>
        <position position="155"/>
    </location>
    <ligand>
        <name>substrate</name>
    </ligand>
</feature>
<name>A0A4R1BD76_9PROT</name>
<dbReference type="InterPro" id="IPR000941">
    <property type="entry name" value="Enolase"/>
</dbReference>
<gene>
    <name evidence="12" type="primary">eno</name>
    <name evidence="18" type="ORF">EZJ19_08130</name>
</gene>
<dbReference type="GO" id="GO:0005576">
    <property type="term" value="C:extracellular region"/>
    <property type="evidence" value="ECO:0007669"/>
    <property type="project" value="UniProtKB-SubCell"/>
</dbReference>
<dbReference type="EC" id="4.2.1.11" evidence="3 12"/>
<feature type="binding site" evidence="12">
    <location>
        <position position="163"/>
    </location>
    <ligand>
        <name>(2R)-2-phosphoglycerate</name>
        <dbReference type="ChEBI" id="CHEBI:58289"/>
    </ligand>
</feature>
<evidence type="ECO:0000256" key="5">
    <source>
        <dbReference type="ARBA" id="ARBA00022490"/>
    </source>
</evidence>
<dbReference type="FunFam" id="3.20.20.120:FF:000001">
    <property type="entry name" value="Enolase"/>
    <property type="match status" value="1"/>
</dbReference>
<protein>
    <recommendedName>
        <fullName evidence="4 12">Enolase</fullName>
        <ecNumber evidence="3 12">4.2.1.11</ecNumber>
    </recommendedName>
    <alternativeName>
        <fullName evidence="12">2-phospho-D-glycerate hydro-lyase</fullName>
    </alternativeName>
    <alternativeName>
        <fullName evidence="12">2-phosphoglycerate dehydratase</fullName>
    </alternativeName>
</protein>
<keyword evidence="19" id="KW-1185">Reference proteome</keyword>
<dbReference type="PRINTS" id="PR00148">
    <property type="entry name" value="ENOLASE"/>
</dbReference>
<dbReference type="SFLD" id="SFLDS00001">
    <property type="entry name" value="Enolase"/>
    <property type="match status" value="1"/>
</dbReference>
<evidence type="ECO:0000256" key="1">
    <source>
        <dbReference type="ARBA" id="ARBA00005031"/>
    </source>
</evidence>
<dbReference type="Pfam" id="PF00113">
    <property type="entry name" value="Enolase_C"/>
    <property type="match status" value="1"/>
</dbReference>
<feature type="domain" description="Enolase C-terminal TIM barrel" evidence="16">
    <location>
        <begin position="139"/>
        <end position="425"/>
    </location>
</feature>
<comment type="caution">
    <text evidence="18">The sequence shown here is derived from an EMBL/GenBank/DDBJ whole genome shotgun (WGS) entry which is preliminary data.</text>
</comment>
<evidence type="ECO:0000256" key="13">
    <source>
        <dbReference type="PIRSR" id="PIRSR001400-1"/>
    </source>
</evidence>
<evidence type="ECO:0000256" key="8">
    <source>
        <dbReference type="ARBA" id="ARBA00022842"/>
    </source>
</evidence>
<dbReference type="GO" id="GO:0000015">
    <property type="term" value="C:phosphopyruvate hydratase complex"/>
    <property type="evidence" value="ECO:0007669"/>
    <property type="project" value="InterPro"/>
</dbReference>
<dbReference type="HAMAP" id="MF_00318">
    <property type="entry name" value="Enolase"/>
    <property type="match status" value="1"/>
</dbReference>
<feature type="binding site" evidence="14">
    <location>
        <begin position="364"/>
        <end position="367"/>
    </location>
    <ligand>
        <name>substrate</name>
    </ligand>
</feature>
<sequence length="427" mass="45475">MSAIVDVVGREILDSRGNPTVEADVLLESGVLGRAAVPSGASTGSREAIEMRDGDKARYLGKGVLNAVEHVNTEIAEAVMGLDVEEQSFIDKTMIDLDATDNKSRLGANAILAVSMACARAAAEEAGLPLYRYLGGAGPMSLPVPMMNIINGGAHADSGIDVQEFMVIPAGLPTYHEALRAGAEVFHNLKKLLAKAGYATSVGDEGGFAPHLKCNEDALKFVVEAIEAAGYKPGEQVFIGLDCAASEFYKDGKYHISAENLQLSSAEFADYLGAWVAKYPIISIEDGMAEQDWDGWAGLNAKLGKQIQLVGDDIFVTNTKILKEGIQKGVANSILIKVNQIGSLSETMAAIEMAKRAAWTSVVSHRSGETEDSFIADLAVATNSGQIKTGSLSRSDRIAKYNQLLRIEEELGTMAVYPGLSAFNQQR</sequence>
<dbReference type="SMART" id="SM01192">
    <property type="entry name" value="Enolase_C"/>
    <property type="match status" value="1"/>
</dbReference>
<dbReference type="PANTHER" id="PTHR11902">
    <property type="entry name" value="ENOLASE"/>
    <property type="match status" value="1"/>
</dbReference>
<dbReference type="SFLD" id="SFLDF00002">
    <property type="entry name" value="enolase"/>
    <property type="match status" value="1"/>
</dbReference>
<organism evidence="18 19">
    <name type="scientific">Parasulfuritortus cantonensis</name>
    <dbReference type="NCBI Taxonomy" id="2528202"/>
    <lineage>
        <taxon>Bacteria</taxon>
        <taxon>Pseudomonadati</taxon>
        <taxon>Pseudomonadota</taxon>
        <taxon>Betaproteobacteria</taxon>
        <taxon>Nitrosomonadales</taxon>
        <taxon>Thiobacillaceae</taxon>
        <taxon>Parasulfuritortus</taxon>
    </lineage>
</organism>
<evidence type="ECO:0000256" key="12">
    <source>
        <dbReference type="HAMAP-Rule" id="MF_00318"/>
    </source>
</evidence>
<feature type="binding site" evidence="12 15">
    <location>
        <position position="312"/>
    </location>
    <ligand>
        <name>Mg(2+)</name>
        <dbReference type="ChEBI" id="CHEBI:18420"/>
    </ligand>
</feature>
<keyword evidence="5 12" id="KW-0963">Cytoplasm</keyword>
<dbReference type="PIRSF" id="PIRSF001400">
    <property type="entry name" value="Enolase"/>
    <property type="match status" value="1"/>
</dbReference>
<feature type="binding site" evidence="12 15">
    <location>
        <position position="242"/>
    </location>
    <ligand>
        <name>Mg(2+)</name>
        <dbReference type="ChEBI" id="CHEBI:18420"/>
    </ligand>
</feature>
<feature type="binding site" evidence="12">
    <location>
        <position position="337"/>
    </location>
    <ligand>
        <name>(2R)-2-phosphoglycerate</name>
        <dbReference type="ChEBI" id="CHEBI:58289"/>
    </ligand>
</feature>
<feature type="binding site" evidence="12">
    <location>
        <position position="366"/>
    </location>
    <ligand>
        <name>(2R)-2-phosphoglycerate</name>
        <dbReference type="ChEBI" id="CHEBI:58289"/>
    </ligand>
</feature>
<evidence type="ECO:0000256" key="2">
    <source>
        <dbReference type="ARBA" id="ARBA00009604"/>
    </source>
</evidence>
<feature type="binding site" evidence="14">
    <location>
        <position position="164"/>
    </location>
    <ligand>
        <name>substrate</name>
    </ligand>
</feature>
<feature type="active site" description="Proton donor" evidence="12 13">
    <location>
        <position position="205"/>
    </location>
</feature>
<feature type="active site" description="Proton acceptor" evidence="12 13">
    <location>
        <position position="337"/>
    </location>
</feature>
<dbReference type="InterPro" id="IPR036849">
    <property type="entry name" value="Enolase-like_C_sf"/>
</dbReference>
<dbReference type="Gene3D" id="3.30.390.10">
    <property type="entry name" value="Enolase-like, N-terminal domain"/>
    <property type="match status" value="1"/>
</dbReference>
<dbReference type="GO" id="GO:0004634">
    <property type="term" value="F:phosphopyruvate hydratase activity"/>
    <property type="evidence" value="ECO:0007669"/>
    <property type="project" value="UniProtKB-UniRule"/>
</dbReference>
<dbReference type="InterPro" id="IPR020810">
    <property type="entry name" value="Enolase_C"/>
</dbReference>
<keyword evidence="6 12" id="KW-0964">Secreted</keyword>
<dbReference type="SMART" id="SM01193">
    <property type="entry name" value="Enolase_N"/>
    <property type="match status" value="1"/>
</dbReference>
<evidence type="ECO:0000259" key="17">
    <source>
        <dbReference type="SMART" id="SM01193"/>
    </source>
</evidence>
<comment type="subcellular location">
    <subcellularLocation>
        <location evidence="12">Cytoplasm</location>
    </subcellularLocation>
    <subcellularLocation>
        <location evidence="12">Secreted</location>
    </subcellularLocation>
    <subcellularLocation>
        <location evidence="12">Cell surface</location>
    </subcellularLocation>
    <text evidence="12">Fractions of enolase are present in both the cytoplasm and on the cell surface.</text>
</comment>
<dbReference type="CDD" id="cd03313">
    <property type="entry name" value="enolase"/>
    <property type="match status" value="1"/>
</dbReference>
<evidence type="ECO:0000313" key="19">
    <source>
        <dbReference type="Proteomes" id="UP000295443"/>
    </source>
</evidence>
<evidence type="ECO:0000256" key="10">
    <source>
        <dbReference type="ARBA" id="ARBA00023239"/>
    </source>
</evidence>
<feature type="binding site" evidence="14">
    <location>
        <position position="388"/>
    </location>
    <ligand>
        <name>substrate</name>
    </ligand>
</feature>
<dbReference type="OrthoDB" id="9804716at2"/>
<evidence type="ECO:0000256" key="11">
    <source>
        <dbReference type="ARBA" id="ARBA00045763"/>
    </source>
</evidence>
<keyword evidence="8 12" id="KW-0460">Magnesium</keyword>
<dbReference type="InterPro" id="IPR020809">
    <property type="entry name" value="Enolase_CS"/>
</dbReference>
<keyword evidence="10 12" id="KW-0456">Lyase</keyword>
<dbReference type="EMBL" id="SJZB01000031">
    <property type="protein sequence ID" value="TCJ15021.1"/>
    <property type="molecule type" value="Genomic_DNA"/>
</dbReference>
<keyword evidence="9 12" id="KW-0324">Glycolysis</keyword>
<dbReference type="PROSITE" id="PS00164">
    <property type="entry name" value="ENOLASE"/>
    <property type="match status" value="1"/>
</dbReference>
<evidence type="ECO:0000256" key="15">
    <source>
        <dbReference type="PIRSR" id="PIRSR001400-3"/>
    </source>
</evidence>
<dbReference type="AlphaFoldDB" id="A0A4R1BD76"/>
<comment type="cofactor">
    <cofactor evidence="12">
        <name>Mg(2+)</name>
        <dbReference type="ChEBI" id="CHEBI:18420"/>
    </cofactor>
    <text evidence="12">Binds a second Mg(2+) ion via substrate during catalysis.</text>
</comment>
<comment type="function">
    <text evidence="11 12">Catalyzes the reversible conversion of 2-phosphoglycerate (2-PG) into phosphoenolpyruvate (PEP). It is essential for the degradation of carbohydrates via glycolysis.</text>
</comment>
<dbReference type="SUPFAM" id="SSF51604">
    <property type="entry name" value="Enolase C-terminal domain-like"/>
    <property type="match status" value="1"/>
</dbReference>
<reference evidence="18 19" key="1">
    <citation type="submission" date="2019-03" db="EMBL/GenBank/DDBJ databases">
        <title>Genome sequence of Thiobacillaceae bacterium LSR1, a sulfur-oxidizing bacterium isolated from freshwater sediment.</title>
        <authorList>
            <person name="Li S."/>
        </authorList>
    </citation>
    <scope>NUCLEOTIDE SEQUENCE [LARGE SCALE GENOMIC DNA]</scope>
    <source>
        <strain evidence="18 19">LSR1</strain>
    </source>
</reference>
<feature type="binding site" evidence="12 15">
    <location>
        <position position="285"/>
    </location>
    <ligand>
        <name>Mg(2+)</name>
        <dbReference type="ChEBI" id="CHEBI:18420"/>
    </ligand>
</feature>
<dbReference type="SUPFAM" id="SSF54826">
    <property type="entry name" value="Enolase N-terminal domain-like"/>
    <property type="match status" value="1"/>
</dbReference>
<dbReference type="UniPathway" id="UPA00109">
    <property type="reaction ID" value="UER00187"/>
</dbReference>
<feature type="binding site" evidence="12">
    <location>
        <position position="388"/>
    </location>
    <ligand>
        <name>(2R)-2-phosphoglycerate</name>
        <dbReference type="ChEBI" id="CHEBI:58289"/>
    </ligand>
</feature>
<dbReference type="RefSeq" id="WP_131446452.1">
    <property type="nucleotide sequence ID" value="NZ_SJZB01000031.1"/>
</dbReference>
<dbReference type="PANTHER" id="PTHR11902:SF1">
    <property type="entry name" value="ENOLASE"/>
    <property type="match status" value="1"/>
</dbReference>
<keyword evidence="7 12" id="KW-0479">Metal-binding</keyword>
<feature type="binding site" evidence="14">
    <location>
        <position position="312"/>
    </location>
    <ligand>
        <name>substrate</name>
    </ligand>
</feature>
<dbReference type="Pfam" id="PF03952">
    <property type="entry name" value="Enolase_N"/>
    <property type="match status" value="1"/>
</dbReference>
<comment type="cofactor">
    <cofactor evidence="15">
        <name>Mg(2+)</name>
        <dbReference type="ChEBI" id="CHEBI:18420"/>
    </cofactor>
    <text evidence="15">Mg(2+) is required for catalysis and for stabilizing the dimer.</text>
</comment>
<evidence type="ECO:0000313" key="18">
    <source>
        <dbReference type="EMBL" id="TCJ15021.1"/>
    </source>
</evidence>
<proteinExistence type="inferred from homology"/>
<dbReference type="Proteomes" id="UP000295443">
    <property type="component" value="Unassembled WGS sequence"/>
</dbReference>
<evidence type="ECO:0000259" key="16">
    <source>
        <dbReference type="SMART" id="SM01192"/>
    </source>
</evidence>
<feature type="binding site" evidence="14">
    <location>
        <position position="285"/>
    </location>
    <ligand>
        <name>substrate</name>
    </ligand>
</feature>
<dbReference type="NCBIfam" id="TIGR01060">
    <property type="entry name" value="eno"/>
    <property type="match status" value="1"/>
</dbReference>
<dbReference type="GO" id="GO:0000287">
    <property type="term" value="F:magnesium ion binding"/>
    <property type="evidence" value="ECO:0007669"/>
    <property type="project" value="UniProtKB-UniRule"/>
</dbReference>
<dbReference type="FunFam" id="3.30.390.10:FF:000001">
    <property type="entry name" value="Enolase"/>
    <property type="match status" value="1"/>
</dbReference>
<accession>A0A4R1BD76</accession>
<evidence type="ECO:0000256" key="9">
    <source>
        <dbReference type="ARBA" id="ARBA00023152"/>
    </source>
</evidence>
<evidence type="ECO:0000256" key="6">
    <source>
        <dbReference type="ARBA" id="ARBA00022525"/>
    </source>
</evidence>
<dbReference type="GO" id="GO:0009986">
    <property type="term" value="C:cell surface"/>
    <property type="evidence" value="ECO:0007669"/>
    <property type="project" value="UniProtKB-SubCell"/>
</dbReference>